<sequence length="124" mass="14205">MKHNSYICKKLRKMLQIEDASGYEGVELKNDQLANDYAKERTGEPNLLSVLGFSGFGLAIFLTLVRIIAEPFVATFIYPVENDAMPGLANIFGLVFLLFWFICATILLYYILFRVSYKCLKEFK</sequence>
<protein>
    <submittedName>
        <fullName evidence="2">Uncharacterized protein</fullName>
    </submittedName>
</protein>
<feature type="transmembrane region" description="Helical" evidence="1">
    <location>
        <begin position="47"/>
        <end position="69"/>
    </location>
</feature>
<keyword evidence="3" id="KW-1185">Reference proteome</keyword>
<feature type="transmembrane region" description="Helical" evidence="1">
    <location>
        <begin position="89"/>
        <end position="112"/>
    </location>
</feature>
<dbReference type="EMBL" id="MUGS01000005">
    <property type="protein sequence ID" value="OXG08827.1"/>
    <property type="molecule type" value="Genomic_DNA"/>
</dbReference>
<organism evidence="2 3">
    <name type="scientific">Flavobacterium araucananum</name>
    <dbReference type="NCBI Taxonomy" id="946678"/>
    <lineage>
        <taxon>Bacteria</taxon>
        <taxon>Pseudomonadati</taxon>
        <taxon>Bacteroidota</taxon>
        <taxon>Flavobacteriia</taxon>
        <taxon>Flavobacteriales</taxon>
        <taxon>Flavobacteriaceae</taxon>
        <taxon>Flavobacterium</taxon>
    </lineage>
</organism>
<keyword evidence="1" id="KW-0472">Membrane</keyword>
<comment type="caution">
    <text evidence="2">The sequence shown here is derived from an EMBL/GenBank/DDBJ whole genome shotgun (WGS) entry which is preliminary data.</text>
</comment>
<name>A0A227PG24_9FLAO</name>
<evidence type="ECO:0000313" key="2">
    <source>
        <dbReference type="EMBL" id="OXG08827.1"/>
    </source>
</evidence>
<evidence type="ECO:0000313" key="3">
    <source>
        <dbReference type="Proteomes" id="UP000214684"/>
    </source>
</evidence>
<dbReference type="AlphaFoldDB" id="A0A227PG24"/>
<reference evidence="2 3" key="1">
    <citation type="submission" date="2016-11" db="EMBL/GenBank/DDBJ databases">
        <title>Whole genomes of Flavobacteriaceae.</title>
        <authorList>
            <person name="Stine C."/>
            <person name="Li C."/>
            <person name="Tadesse D."/>
        </authorList>
    </citation>
    <scope>NUCLEOTIDE SEQUENCE [LARGE SCALE GENOMIC DNA]</scope>
    <source>
        <strain evidence="2 3">DSM 24704</strain>
    </source>
</reference>
<keyword evidence="1" id="KW-1133">Transmembrane helix</keyword>
<evidence type="ECO:0000256" key="1">
    <source>
        <dbReference type="SAM" id="Phobius"/>
    </source>
</evidence>
<proteinExistence type="predicted"/>
<gene>
    <name evidence="2" type="ORF">B0A64_05245</name>
</gene>
<keyword evidence="1" id="KW-0812">Transmembrane</keyword>
<accession>A0A227PG24</accession>
<dbReference type="Proteomes" id="UP000214684">
    <property type="component" value="Unassembled WGS sequence"/>
</dbReference>